<keyword evidence="1" id="KW-1133">Transmembrane helix</keyword>
<evidence type="ECO:0000313" key="3">
    <source>
        <dbReference type="Proteomes" id="UP000306102"/>
    </source>
</evidence>
<proteinExistence type="predicted"/>
<dbReference type="Proteomes" id="UP000306102">
    <property type="component" value="Unassembled WGS sequence"/>
</dbReference>
<organism evidence="2 3">
    <name type="scientific">Camellia sinensis var. sinensis</name>
    <name type="common">China tea</name>
    <dbReference type="NCBI Taxonomy" id="542762"/>
    <lineage>
        <taxon>Eukaryota</taxon>
        <taxon>Viridiplantae</taxon>
        <taxon>Streptophyta</taxon>
        <taxon>Embryophyta</taxon>
        <taxon>Tracheophyta</taxon>
        <taxon>Spermatophyta</taxon>
        <taxon>Magnoliopsida</taxon>
        <taxon>eudicotyledons</taxon>
        <taxon>Gunneridae</taxon>
        <taxon>Pentapetalae</taxon>
        <taxon>asterids</taxon>
        <taxon>Ericales</taxon>
        <taxon>Theaceae</taxon>
        <taxon>Camellia</taxon>
    </lineage>
</organism>
<dbReference type="EMBL" id="SDRB02002540">
    <property type="protein sequence ID" value="THG19212.1"/>
    <property type="molecule type" value="Genomic_DNA"/>
</dbReference>
<evidence type="ECO:0000256" key="1">
    <source>
        <dbReference type="SAM" id="Phobius"/>
    </source>
</evidence>
<keyword evidence="3" id="KW-1185">Reference proteome</keyword>
<sequence length="117" mass="12749">MTLTLFNSIFHRLTSRWPPPPPLLYAAAWTAVLTVTVAVASFWSEAAFVSTISQKSVFSRACKREGLVSVPMDVPTEVLCFPVQMFRRRSKLLDLLAPLVFAAVIVGASALVVQALG</sequence>
<feature type="transmembrane region" description="Helical" evidence="1">
    <location>
        <begin position="95"/>
        <end position="116"/>
    </location>
</feature>
<comment type="caution">
    <text evidence="2">The sequence shown here is derived from an EMBL/GenBank/DDBJ whole genome shotgun (WGS) entry which is preliminary data.</text>
</comment>
<keyword evidence="1" id="KW-0812">Transmembrane</keyword>
<keyword evidence="1" id="KW-0472">Membrane</keyword>
<protein>
    <submittedName>
        <fullName evidence="2">Uncharacterized protein</fullName>
    </submittedName>
</protein>
<dbReference type="PANTHER" id="PTHR34658">
    <property type="entry name" value="OS01G0151800 PROTEIN"/>
    <property type="match status" value="1"/>
</dbReference>
<feature type="transmembrane region" description="Helical" evidence="1">
    <location>
        <begin position="23"/>
        <end position="43"/>
    </location>
</feature>
<name>A0A4S4ERY6_CAMSN</name>
<evidence type="ECO:0000313" key="2">
    <source>
        <dbReference type="EMBL" id="THG19212.1"/>
    </source>
</evidence>
<dbReference type="AlphaFoldDB" id="A0A4S4ERY6"/>
<dbReference type="PANTHER" id="PTHR34658:SF2">
    <property type="entry name" value="OS01G0151800 PROTEIN"/>
    <property type="match status" value="1"/>
</dbReference>
<reference evidence="2 3" key="1">
    <citation type="journal article" date="2018" name="Proc. Natl. Acad. Sci. U.S.A.">
        <title>Draft genome sequence of Camellia sinensis var. sinensis provides insights into the evolution of the tea genome and tea quality.</title>
        <authorList>
            <person name="Wei C."/>
            <person name="Yang H."/>
            <person name="Wang S."/>
            <person name="Zhao J."/>
            <person name="Liu C."/>
            <person name="Gao L."/>
            <person name="Xia E."/>
            <person name="Lu Y."/>
            <person name="Tai Y."/>
            <person name="She G."/>
            <person name="Sun J."/>
            <person name="Cao H."/>
            <person name="Tong W."/>
            <person name="Gao Q."/>
            <person name="Li Y."/>
            <person name="Deng W."/>
            <person name="Jiang X."/>
            <person name="Wang W."/>
            <person name="Chen Q."/>
            <person name="Zhang S."/>
            <person name="Li H."/>
            <person name="Wu J."/>
            <person name="Wang P."/>
            <person name="Li P."/>
            <person name="Shi C."/>
            <person name="Zheng F."/>
            <person name="Jian J."/>
            <person name="Huang B."/>
            <person name="Shan D."/>
            <person name="Shi M."/>
            <person name="Fang C."/>
            <person name="Yue Y."/>
            <person name="Li F."/>
            <person name="Li D."/>
            <person name="Wei S."/>
            <person name="Han B."/>
            <person name="Jiang C."/>
            <person name="Yin Y."/>
            <person name="Xia T."/>
            <person name="Zhang Z."/>
            <person name="Bennetzen J.L."/>
            <person name="Zhao S."/>
            <person name="Wan X."/>
        </authorList>
    </citation>
    <scope>NUCLEOTIDE SEQUENCE [LARGE SCALE GENOMIC DNA]</scope>
    <source>
        <strain evidence="3">cv. Shuchazao</strain>
        <tissue evidence="2">Leaf</tissue>
    </source>
</reference>
<accession>A0A4S4ERY6</accession>
<gene>
    <name evidence="2" type="ORF">TEA_019752</name>
</gene>